<dbReference type="GO" id="GO:0033617">
    <property type="term" value="P:mitochondrial respiratory chain complex IV assembly"/>
    <property type="evidence" value="ECO:0007669"/>
    <property type="project" value="UniProtKB-UniRule"/>
</dbReference>
<feature type="region of interest" description="Disordered" evidence="10">
    <location>
        <begin position="43"/>
        <end position="81"/>
    </location>
</feature>
<protein>
    <recommendedName>
        <fullName evidence="9">Cytochrome c oxidase assembly factor 3</fullName>
    </recommendedName>
</protein>
<keyword evidence="8 9" id="KW-0472">Membrane</keyword>
<evidence type="ECO:0000313" key="13">
    <source>
        <dbReference type="Proteomes" id="UP001151518"/>
    </source>
</evidence>
<dbReference type="GO" id="GO:0005743">
    <property type="term" value="C:mitochondrial inner membrane"/>
    <property type="evidence" value="ECO:0007669"/>
    <property type="project" value="UniProtKB-UniRule"/>
</dbReference>
<dbReference type="Pfam" id="PF09813">
    <property type="entry name" value="Coa3_cc"/>
    <property type="match status" value="1"/>
</dbReference>
<evidence type="ECO:0000256" key="9">
    <source>
        <dbReference type="RuleBase" id="RU367056"/>
    </source>
</evidence>
<comment type="function">
    <text evidence="1 9">Required for assembly of cytochrome c oxidase (complex IV).</text>
</comment>
<evidence type="ECO:0000256" key="2">
    <source>
        <dbReference type="ARBA" id="ARBA00004304"/>
    </source>
</evidence>
<proteinExistence type="inferred from homology"/>
<evidence type="ECO:0000256" key="1">
    <source>
        <dbReference type="ARBA" id="ARBA00003064"/>
    </source>
</evidence>
<dbReference type="PANTHER" id="PTHR15642">
    <property type="entry name" value="CYTOCHROME C OXIDASE ASSEMBLY FACTOR 3, MITOCHONDRIAL"/>
    <property type="match status" value="1"/>
</dbReference>
<evidence type="ECO:0000256" key="6">
    <source>
        <dbReference type="ARBA" id="ARBA00022989"/>
    </source>
</evidence>
<gene>
    <name evidence="12" type="ORF">GGI25_005351</name>
</gene>
<dbReference type="OrthoDB" id="10018333at2759"/>
<reference evidence="12" key="1">
    <citation type="submission" date="2022-07" db="EMBL/GenBank/DDBJ databases">
        <title>Phylogenomic reconstructions and comparative analyses of Kickxellomycotina fungi.</title>
        <authorList>
            <person name="Reynolds N.K."/>
            <person name="Stajich J.E."/>
            <person name="Barry K."/>
            <person name="Grigoriev I.V."/>
            <person name="Crous P."/>
            <person name="Smith M.E."/>
        </authorList>
    </citation>
    <scope>NUCLEOTIDE SEQUENCE</scope>
    <source>
        <strain evidence="12">NRRL 3115</strain>
    </source>
</reference>
<accession>A0A9W8FYR4</accession>
<evidence type="ECO:0000256" key="4">
    <source>
        <dbReference type="ARBA" id="ARBA00011351"/>
    </source>
</evidence>
<dbReference type="PANTHER" id="PTHR15642:SF3">
    <property type="entry name" value="CYTOCHROME C OXIDASE ASSEMBLY FACTOR 3 HOMOLOG, MITOCHONDRIAL"/>
    <property type="match status" value="1"/>
</dbReference>
<comment type="subunit">
    <text evidence="4 9">Component of 250-400 kDa complexes called cytochrome oxidase assembly intermediates or COA complexes.</text>
</comment>
<keyword evidence="5 9" id="KW-0812">Transmembrane</keyword>
<evidence type="ECO:0000256" key="8">
    <source>
        <dbReference type="ARBA" id="ARBA00023136"/>
    </source>
</evidence>
<name>A0A9W8FYR4_9FUNG</name>
<comment type="caution">
    <text evidence="12">The sequence shown here is derived from an EMBL/GenBank/DDBJ whole genome shotgun (WGS) entry which is preliminary data.</text>
</comment>
<evidence type="ECO:0000256" key="7">
    <source>
        <dbReference type="ARBA" id="ARBA00023128"/>
    </source>
</evidence>
<comment type="subcellular location">
    <subcellularLocation>
        <location evidence="2">Mitochondrion membrane</location>
        <topology evidence="2">Single-pass membrane protein</topology>
    </subcellularLocation>
</comment>
<evidence type="ECO:0000256" key="5">
    <source>
        <dbReference type="ARBA" id="ARBA00022692"/>
    </source>
</evidence>
<dbReference type="EMBL" id="JANBTW010000094">
    <property type="protein sequence ID" value="KAJ2671800.1"/>
    <property type="molecule type" value="Genomic_DNA"/>
</dbReference>
<feature type="region of interest" description="Disordered" evidence="10">
    <location>
        <begin position="131"/>
        <end position="158"/>
    </location>
</feature>
<evidence type="ECO:0000256" key="10">
    <source>
        <dbReference type="SAM" id="MobiDB-lite"/>
    </source>
</evidence>
<evidence type="ECO:0000256" key="3">
    <source>
        <dbReference type="ARBA" id="ARBA00007035"/>
    </source>
</evidence>
<evidence type="ECO:0000313" key="12">
    <source>
        <dbReference type="EMBL" id="KAJ2671800.1"/>
    </source>
</evidence>
<dbReference type="InterPro" id="IPR041752">
    <property type="entry name" value="Coa3"/>
</dbReference>
<dbReference type="AlphaFoldDB" id="A0A9W8FYR4"/>
<dbReference type="Proteomes" id="UP001151518">
    <property type="component" value="Unassembled WGS sequence"/>
</dbReference>
<feature type="compositionally biased region" description="Basic and acidic residues" evidence="10">
    <location>
        <begin position="69"/>
        <end position="78"/>
    </location>
</feature>
<sequence length="158" mass="17731">MLSAIARSQAQCCRRLQVLAVESATHSHSYQLLQEQHALRNQGSQRFMSSSSSTANTTGNGSQRIVSRPSKDNNKRSGESYAPYGEYHFRKSIERGRRQYSVYNVLTAIGLGGVCLGVYFYSLYAVKQEDFSDVPMPPEPTQEEKAEFERTAKEEAAH</sequence>
<dbReference type="InterPro" id="IPR018628">
    <property type="entry name" value="Coa3_CC"/>
</dbReference>
<keyword evidence="7 9" id="KW-0496">Mitochondrion</keyword>
<evidence type="ECO:0000259" key="11">
    <source>
        <dbReference type="Pfam" id="PF09813"/>
    </source>
</evidence>
<organism evidence="12 13">
    <name type="scientific">Coemansia spiralis</name>
    <dbReference type="NCBI Taxonomy" id="417178"/>
    <lineage>
        <taxon>Eukaryota</taxon>
        <taxon>Fungi</taxon>
        <taxon>Fungi incertae sedis</taxon>
        <taxon>Zoopagomycota</taxon>
        <taxon>Kickxellomycotina</taxon>
        <taxon>Kickxellomycetes</taxon>
        <taxon>Kickxellales</taxon>
        <taxon>Kickxellaceae</taxon>
        <taxon>Coemansia</taxon>
    </lineage>
</organism>
<feature type="compositionally biased region" description="Basic and acidic residues" evidence="10">
    <location>
        <begin position="142"/>
        <end position="158"/>
    </location>
</feature>
<keyword evidence="9" id="KW-0999">Mitochondrion inner membrane</keyword>
<feature type="compositionally biased region" description="Low complexity" evidence="10">
    <location>
        <begin position="49"/>
        <end position="62"/>
    </location>
</feature>
<keyword evidence="6 9" id="KW-1133">Transmembrane helix</keyword>
<feature type="transmembrane region" description="Helical" evidence="9">
    <location>
        <begin position="100"/>
        <end position="121"/>
    </location>
</feature>
<feature type="domain" description="Cytochrome c oxidase assembly factor 3 mitochondrial coiled-coil" evidence="11">
    <location>
        <begin position="93"/>
        <end position="133"/>
    </location>
</feature>
<comment type="similarity">
    <text evidence="3 9">Belongs to the COA3 family.</text>
</comment>